<evidence type="ECO:0000313" key="7">
    <source>
        <dbReference type="EMBL" id="OAH24851.1"/>
    </source>
</evidence>
<dbReference type="SUPFAM" id="SSF51905">
    <property type="entry name" value="FAD/NAD(P)-binding domain"/>
    <property type="match status" value="1"/>
</dbReference>
<proteinExistence type="inferred from homology"/>
<dbReference type="Gene3D" id="3.30.560.10">
    <property type="entry name" value="Glucose Oxidase, domain 3"/>
    <property type="match status" value="1"/>
</dbReference>
<dbReference type="RefSeq" id="WP_066841150.1">
    <property type="nucleotide sequence ID" value="NZ_LSTQ01000027.1"/>
</dbReference>
<name>A0A177I977_9CORY</name>
<protein>
    <submittedName>
        <fullName evidence="7">Oxidoreductase</fullName>
    </submittedName>
</protein>
<dbReference type="Proteomes" id="UP000076947">
    <property type="component" value="Unassembled WGS sequence"/>
</dbReference>
<dbReference type="InterPro" id="IPR036188">
    <property type="entry name" value="FAD/NAD-bd_sf"/>
</dbReference>
<dbReference type="InterPro" id="IPR000172">
    <property type="entry name" value="GMC_OxRdtase_N"/>
</dbReference>
<dbReference type="EMBL" id="LSTQ01000027">
    <property type="protein sequence ID" value="OAH24851.1"/>
    <property type="molecule type" value="Genomic_DNA"/>
</dbReference>
<sequence>MAGQNFDFIVVGAGSSGNVIARRLIDAGKTVAIIEAGPYDTNPDITKVYDLGKLWHSEQDWDYRTLPQTHANNRELHIPRGKVMGGSHALNATIWVRGAKEDYDTWAYLGCDGWSWDEVLPAFKAIENYPDGDPETRGHDGLLDVRSDYETNPLQDAMLEAGQQAGIPLNEDYNSGNPEGIGRIQANVRDGNRFNTWHAYLKPVADHDNLTIITDAKVQRVIVDGDTVKGVEIRGEGGIDKLYAQETILCAGALNSPEILLRSGIGPADELEALGVTVTHDLPGVGKNLHDHILSPVIFEATEKQIPASPVLPAEVHVFTKSAPDKAVPDTQPLYFSVPMYNEDMEGPANAFTLMGGLVRPASRGELTLTGPEDDDPIALDVGVLSVQSDMDALVASVKESREVGRQEALAEWGPVEIYPGADVSDDDLEDYVRSSVVTYHHQVGTCKMGTDALAVVSPHTLRVYGLQGLRVADASIMPLVPSGNTNAPTIMIAERAAKFILDDVN</sequence>
<accession>A0A177I977</accession>
<organism evidence="7 8">
    <name type="scientific">Corynebacterium stationis</name>
    <dbReference type="NCBI Taxonomy" id="1705"/>
    <lineage>
        <taxon>Bacteria</taxon>
        <taxon>Bacillati</taxon>
        <taxon>Actinomycetota</taxon>
        <taxon>Actinomycetes</taxon>
        <taxon>Mycobacteriales</taxon>
        <taxon>Corynebacteriaceae</taxon>
        <taxon>Corynebacterium</taxon>
    </lineage>
</organism>
<dbReference type="Pfam" id="PF05199">
    <property type="entry name" value="GMC_oxred_C"/>
    <property type="match status" value="1"/>
</dbReference>
<dbReference type="PIRSF" id="PIRSF000137">
    <property type="entry name" value="Alcohol_oxidase"/>
    <property type="match status" value="1"/>
</dbReference>
<reference evidence="8" key="1">
    <citation type="submission" date="2016-02" db="EMBL/GenBank/DDBJ databases">
        <authorList>
            <person name="Kaur G."/>
            <person name="Nair G.R."/>
            <person name="Mayilraj S."/>
        </authorList>
    </citation>
    <scope>NUCLEOTIDE SEQUENCE [LARGE SCALE GENOMIC DNA]</scope>
    <source>
        <strain evidence="8">GA-15</strain>
    </source>
</reference>
<gene>
    <name evidence="7" type="ORF">AYJ05_10945</name>
</gene>
<evidence type="ECO:0000256" key="3">
    <source>
        <dbReference type="ARBA" id="ARBA00022630"/>
    </source>
</evidence>
<dbReference type="SUPFAM" id="SSF54373">
    <property type="entry name" value="FAD-linked reductases, C-terminal domain"/>
    <property type="match status" value="1"/>
</dbReference>
<keyword evidence="3" id="KW-0285">Flavoprotein</keyword>
<comment type="similarity">
    <text evidence="2">Belongs to the GMC oxidoreductase family.</text>
</comment>
<feature type="binding site" evidence="5">
    <location>
        <position position="218"/>
    </location>
    <ligand>
        <name>FAD</name>
        <dbReference type="ChEBI" id="CHEBI:57692"/>
    </ligand>
</feature>
<comment type="cofactor">
    <cofactor evidence="1 5">
        <name>FAD</name>
        <dbReference type="ChEBI" id="CHEBI:57692"/>
    </cofactor>
</comment>
<dbReference type="OrthoDB" id="9785276at2"/>
<dbReference type="InterPro" id="IPR007867">
    <property type="entry name" value="GMC_OxRtase_C"/>
</dbReference>
<keyword evidence="8" id="KW-1185">Reference proteome</keyword>
<dbReference type="PROSITE" id="PS00624">
    <property type="entry name" value="GMC_OXRED_2"/>
    <property type="match status" value="1"/>
</dbReference>
<dbReference type="InterPro" id="IPR012132">
    <property type="entry name" value="GMC_OxRdtase"/>
</dbReference>
<feature type="binding site" evidence="5">
    <location>
        <position position="83"/>
    </location>
    <ligand>
        <name>FAD</name>
        <dbReference type="ChEBI" id="CHEBI:57692"/>
    </ligand>
</feature>
<evidence type="ECO:0000256" key="2">
    <source>
        <dbReference type="ARBA" id="ARBA00010790"/>
    </source>
</evidence>
<evidence type="ECO:0000256" key="5">
    <source>
        <dbReference type="PIRSR" id="PIRSR000137-2"/>
    </source>
</evidence>
<feature type="binding site" evidence="5">
    <location>
        <position position="440"/>
    </location>
    <ligand>
        <name>substrate</name>
    </ligand>
</feature>
<keyword evidence="4 5" id="KW-0274">FAD</keyword>
<feature type="domain" description="Glucose-methanol-choline oxidoreductase N-terminal" evidence="6">
    <location>
        <begin position="252"/>
        <end position="266"/>
    </location>
</feature>
<dbReference type="AlphaFoldDB" id="A0A177I977"/>
<dbReference type="GO" id="GO:0016614">
    <property type="term" value="F:oxidoreductase activity, acting on CH-OH group of donors"/>
    <property type="evidence" value="ECO:0007669"/>
    <property type="project" value="InterPro"/>
</dbReference>
<dbReference type="Gene3D" id="3.50.50.60">
    <property type="entry name" value="FAD/NAD(P)-binding domain"/>
    <property type="match status" value="1"/>
</dbReference>
<dbReference type="PANTHER" id="PTHR11552:SF147">
    <property type="entry name" value="CHOLINE DEHYDROGENASE, MITOCHONDRIAL"/>
    <property type="match status" value="1"/>
</dbReference>
<dbReference type="Pfam" id="PF00732">
    <property type="entry name" value="GMC_oxred_N"/>
    <property type="match status" value="1"/>
</dbReference>
<evidence type="ECO:0000256" key="4">
    <source>
        <dbReference type="ARBA" id="ARBA00022827"/>
    </source>
</evidence>
<comment type="caution">
    <text evidence="7">The sequence shown here is derived from an EMBL/GenBank/DDBJ whole genome shotgun (WGS) entry which is preliminary data.</text>
</comment>
<dbReference type="GO" id="GO:0050660">
    <property type="term" value="F:flavin adenine dinucleotide binding"/>
    <property type="evidence" value="ECO:0007669"/>
    <property type="project" value="InterPro"/>
</dbReference>
<dbReference type="PANTHER" id="PTHR11552">
    <property type="entry name" value="GLUCOSE-METHANOL-CHOLINE GMC OXIDOREDUCTASE"/>
    <property type="match status" value="1"/>
</dbReference>
<evidence type="ECO:0000259" key="6">
    <source>
        <dbReference type="PROSITE" id="PS00624"/>
    </source>
</evidence>
<evidence type="ECO:0000256" key="1">
    <source>
        <dbReference type="ARBA" id="ARBA00001974"/>
    </source>
</evidence>
<evidence type="ECO:0000313" key="8">
    <source>
        <dbReference type="Proteomes" id="UP000076947"/>
    </source>
</evidence>